<name>A0A8J2Q2I3_9HEXA</name>
<accession>A0A8J2Q2I3</accession>
<dbReference type="Pfam" id="PF13242">
    <property type="entry name" value="Hydrolase_like"/>
    <property type="match status" value="1"/>
</dbReference>
<evidence type="ECO:0000256" key="1">
    <source>
        <dbReference type="ARBA" id="ARBA00022801"/>
    </source>
</evidence>
<evidence type="ECO:0008006" key="4">
    <source>
        <dbReference type="Google" id="ProtNLM"/>
    </source>
</evidence>
<protein>
    <recommendedName>
        <fullName evidence="4">Phosphoglycolate phosphatase</fullName>
    </recommendedName>
</protein>
<keyword evidence="1" id="KW-0378">Hydrolase</keyword>
<dbReference type="InterPro" id="IPR006349">
    <property type="entry name" value="PGP_euk"/>
</dbReference>
<evidence type="ECO:0000313" key="2">
    <source>
        <dbReference type="EMBL" id="CAG7838197.1"/>
    </source>
</evidence>
<dbReference type="AlphaFoldDB" id="A0A8J2Q2I3"/>
<dbReference type="Pfam" id="PF13344">
    <property type="entry name" value="Hydrolase_6"/>
    <property type="match status" value="1"/>
</dbReference>
<dbReference type="PANTHER" id="PTHR19288">
    <property type="entry name" value="4-NITROPHENYLPHOSPHATASE-RELATED"/>
    <property type="match status" value="1"/>
</dbReference>
<dbReference type="EMBL" id="CAJVCH010571667">
    <property type="protein sequence ID" value="CAG7838197.1"/>
    <property type="molecule type" value="Genomic_DNA"/>
</dbReference>
<proteinExistence type="predicted"/>
<dbReference type="InterPro" id="IPR006357">
    <property type="entry name" value="HAD-SF_hydro_IIA"/>
</dbReference>
<evidence type="ECO:0000313" key="3">
    <source>
        <dbReference type="Proteomes" id="UP000708208"/>
    </source>
</evidence>
<dbReference type="NCBIfam" id="TIGR01452">
    <property type="entry name" value="PGP_euk"/>
    <property type="match status" value="1"/>
</dbReference>
<dbReference type="OrthoDB" id="413953at2759"/>
<dbReference type="GO" id="GO:0016791">
    <property type="term" value="F:phosphatase activity"/>
    <property type="evidence" value="ECO:0007669"/>
    <property type="project" value="InterPro"/>
</dbReference>
<organism evidence="2 3">
    <name type="scientific">Allacma fusca</name>
    <dbReference type="NCBI Taxonomy" id="39272"/>
    <lineage>
        <taxon>Eukaryota</taxon>
        <taxon>Metazoa</taxon>
        <taxon>Ecdysozoa</taxon>
        <taxon>Arthropoda</taxon>
        <taxon>Hexapoda</taxon>
        <taxon>Collembola</taxon>
        <taxon>Symphypleona</taxon>
        <taxon>Sminthuridae</taxon>
        <taxon>Allacma</taxon>
    </lineage>
</organism>
<reference evidence="2" key="1">
    <citation type="submission" date="2021-06" db="EMBL/GenBank/DDBJ databases">
        <authorList>
            <person name="Hodson N. C."/>
            <person name="Mongue J. A."/>
            <person name="Jaron S. K."/>
        </authorList>
    </citation>
    <scope>NUCLEOTIDE SEQUENCE</scope>
</reference>
<comment type="caution">
    <text evidence="2">The sequence shown here is derived from an EMBL/GenBank/DDBJ whole genome shotgun (WGS) entry which is preliminary data.</text>
</comment>
<keyword evidence="3" id="KW-1185">Reference proteome</keyword>
<dbReference type="PANTHER" id="PTHR19288:SF93">
    <property type="entry name" value="FI11325P-RELATED"/>
    <property type="match status" value="1"/>
</dbReference>
<dbReference type="Proteomes" id="UP000708208">
    <property type="component" value="Unassembled WGS sequence"/>
</dbReference>
<dbReference type="NCBIfam" id="TIGR01460">
    <property type="entry name" value="HAD-SF-IIA"/>
    <property type="match status" value="1"/>
</dbReference>
<gene>
    <name evidence="2" type="ORF">AFUS01_LOCUS47190</name>
</gene>
<sequence>MNNLPMTFPDPSAFEAFLKNIDAVMFDCDGVLWVGMKVLPNAPELVKKLRSMGKKVFFMTNNSTKTRDEFLVKFISLEFEATLEEIVSTSFLAALHLKENNFNKKAYVIGTPGVTKELQAVNIKSLPIGPDIVATDMVTWAADHLDKTSLDPDVGAVIVGFDHHFSYSKLFKAASYLKDPNCIFIATNTDESFPSGEKMVIPGTGSIVNSVKTAAQREPVVMGKPHRIPFDYVRRFHNLDSNRVLMVGDRANTDILFGTNCGLHTLLVLSGVTTLQEIQEWSASDFHFDWRMSFSIFFKQPKLDFRILSEMPIEITFHTSCVPFAVVMEVPSNIALIVDLHSFTQHELLPGIRNFKSLLKYRRYLQFSVQSVK</sequence>
<dbReference type="GO" id="GO:0005737">
    <property type="term" value="C:cytoplasm"/>
    <property type="evidence" value="ECO:0007669"/>
    <property type="project" value="TreeGrafter"/>
</dbReference>